<organism evidence="1 2">
    <name type="scientific">Pterulicium gracile</name>
    <dbReference type="NCBI Taxonomy" id="1884261"/>
    <lineage>
        <taxon>Eukaryota</taxon>
        <taxon>Fungi</taxon>
        <taxon>Dikarya</taxon>
        <taxon>Basidiomycota</taxon>
        <taxon>Agaricomycotina</taxon>
        <taxon>Agaricomycetes</taxon>
        <taxon>Agaricomycetidae</taxon>
        <taxon>Agaricales</taxon>
        <taxon>Pleurotineae</taxon>
        <taxon>Pterulaceae</taxon>
        <taxon>Pterulicium</taxon>
    </lineage>
</organism>
<gene>
    <name evidence="1" type="ORF">BDV98DRAFT_503088</name>
</gene>
<dbReference type="OrthoDB" id="3005567at2759"/>
<dbReference type="STRING" id="1884261.A0A5C3QPQ1"/>
<protein>
    <recommendedName>
        <fullName evidence="3">F-box domain-containing protein</fullName>
    </recommendedName>
</protein>
<dbReference type="AlphaFoldDB" id="A0A5C3QPQ1"/>
<sequence>MVASADNLNQDVLEYICNFCTDADLFELALVSQSFMAAAYPQLYRTISFQERQAKHYPRLLSPFSVLLKHQKIALHVRTLDLRAIPLIHGSLNPQFMRDLVSALKLCKNLSSFRCIISGNDALVPILPSLMDKQRLQSLRIHSGGFSTQQAVFATRITQLQSLALDAPSWQMLNALDDWSSDLGSTLTSLTIFNSSEANSDSLRPVLAHLPLLRAFHVVGCSKIDYPQALELAKDVPELESLSFTAYRKEEASTSLPYTLPRLRQLSVELRIHPGAQGGQAILTDVFRRFDKVLAPGLLGIKIKCTDTSTSLSTSFIKSLLDVHANTLETLCIIFAQLKIDSIKLICKRCTGLRRLEIPFDTADLVPLGCAAAHSKSLSVISNTADAHMKRGSQASLNRSQAQRIMEIAPALKTIISEPRIYTVSQTLPHAQSQS</sequence>
<dbReference type="SUPFAM" id="SSF52047">
    <property type="entry name" value="RNI-like"/>
    <property type="match status" value="1"/>
</dbReference>
<dbReference type="EMBL" id="ML178819">
    <property type="protein sequence ID" value="TFL03822.1"/>
    <property type="molecule type" value="Genomic_DNA"/>
</dbReference>
<dbReference type="Proteomes" id="UP000305067">
    <property type="component" value="Unassembled WGS sequence"/>
</dbReference>
<evidence type="ECO:0000313" key="2">
    <source>
        <dbReference type="Proteomes" id="UP000305067"/>
    </source>
</evidence>
<reference evidence="1 2" key="1">
    <citation type="journal article" date="2019" name="Nat. Ecol. Evol.">
        <title>Megaphylogeny resolves global patterns of mushroom evolution.</title>
        <authorList>
            <person name="Varga T."/>
            <person name="Krizsan K."/>
            <person name="Foldi C."/>
            <person name="Dima B."/>
            <person name="Sanchez-Garcia M."/>
            <person name="Sanchez-Ramirez S."/>
            <person name="Szollosi G.J."/>
            <person name="Szarkandi J.G."/>
            <person name="Papp V."/>
            <person name="Albert L."/>
            <person name="Andreopoulos W."/>
            <person name="Angelini C."/>
            <person name="Antonin V."/>
            <person name="Barry K.W."/>
            <person name="Bougher N.L."/>
            <person name="Buchanan P."/>
            <person name="Buyck B."/>
            <person name="Bense V."/>
            <person name="Catcheside P."/>
            <person name="Chovatia M."/>
            <person name="Cooper J."/>
            <person name="Damon W."/>
            <person name="Desjardin D."/>
            <person name="Finy P."/>
            <person name="Geml J."/>
            <person name="Haridas S."/>
            <person name="Hughes K."/>
            <person name="Justo A."/>
            <person name="Karasinski D."/>
            <person name="Kautmanova I."/>
            <person name="Kiss B."/>
            <person name="Kocsube S."/>
            <person name="Kotiranta H."/>
            <person name="LaButti K.M."/>
            <person name="Lechner B.E."/>
            <person name="Liimatainen K."/>
            <person name="Lipzen A."/>
            <person name="Lukacs Z."/>
            <person name="Mihaltcheva S."/>
            <person name="Morgado L.N."/>
            <person name="Niskanen T."/>
            <person name="Noordeloos M.E."/>
            <person name="Ohm R.A."/>
            <person name="Ortiz-Santana B."/>
            <person name="Ovrebo C."/>
            <person name="Racz N."/>
            <person name="Riley R."/>
            <person name="Savchenko A."/>
            <person name="Shiryaev A."/>
            <person name="Soop K."/>
            <person name="Spirin V."/>
            <person name="Szebenyi C."/>
            <person name="Tomsovsky M."/>
            <person name="Tulloss R.E."/>
            <person name="Uehling J."/>
            <person name="Grigoriev I.V."/>
            <person name="Vagvolgyi C."/>
            <person name="Papp T."/>
            <person name="Martin F.M."/>
            <person name="Miettinen O."/>
            <person name="Hibbett D.S."/>
            <person name="Nagy L.G."/>
        </authorList>
    </citation>
    <scope>NUCLEOTIDE SEQUENCE [LARGE SCALE GENOMIC DNA]</scope>
    <source>
        <strain evidence="1 2">CBS 309.79</strain>
    </source>
</reference>
<name>A0A5C3QPQ1_9AGAR</name>
<evidence type="ECO:0008006" key="3">
    <source>
        <dbReference type="Google" id="ProtNLM"/>
    </source>
</evidence>
<dbReference type="InterPro" id="IPR032675">
    <property type="entry name" value="LRR_dom_sf"/>
</dbReference>
<proteinExistence type="predicted"/>
<accession>A0A5C3QPQ1</accession>
<evidence type="ECO:0000313" key="1">
    <source>
        <dbReference type="EMBL" id="TFL03822.1"/>
    </source>
</evidence>
<dbReference type="Gene3D" id="3.80.10.10">
    <property type="entry name" value="Ribonuclease Inhibitor"/>
    <property type="match status" value="1"/>
</dbReference>
<keyword evidence="2" id="KW-1185">Reference proteome</keyword>